<evidence type="ECO:0000313" key="1">
    <source>
        <dbReference type="EMBL" id="MCU6685654.1"/>
    </source>
</evidence>
<keyword evidence="2" id="KW-1185">Reference proteome</keyword>
<evidence type="ECO:0008006" key="3">
    <source>
        <dbReference type="Google" id="ProtNLM"/>
    </source>
</evidence>
<gene>
    <name evidence="1" type="ORF">OCV99_03620</name>
</gene>
<dbReference type="EMBL" id="JAOQJU010000002">
    <property type="protein sequence ID" value="MCU6685654.1"/>
    <property type="molecule type" value="Genomic_DNA"/>
</dbReference>
<comment type="caution">
    <text evidence="1">The sequence shown here is derived from an EMBL/GenBank/DDBJ whole genome shotgun (WGS) entry which is preliminary data.</text>
</comment>
<name>A0ABT2RKE6_9FIRM</name>
<sequence length="137" mass="15652">MAVPRGKRSTGVFETGTKAKELLIHTLRVTKNRDNFPARYQHTVTDRIINNALEVYGKVRRANSIYPSTAAEYQMRRKWQAEAGAALADLMGLIEVAHEMFSIDTDKIAYWTKLASNTKFAMKRWVEGDIKRYSSLP</sequence>
<organism evidence="1 2">
    <name type="scientific">Dorea acetigenes</name>
    <dbReference type="NCBI Taxonomy" id="2981787"/>
    <lineage>
        <taxon>Bacteria</taxon>
        <taxon>Bacillati</taxon>
        <taxon>Bacillota</taxon>
        <taxon>Clostridia</taxon>
        <taxon>Lachnospirales</taxon>
        <taxon>Lachnospiraceae</taxon>
        <taxon>Dorea</taxon>
    </lineage>
</organism>
<accession>A0ABT2RKE6</accession>
<evidence type="ECO:0000313" key="2">
    <source>
        <dbReference type="Proteomes" id="UP001652431"/>
    </source>
</evidence>
<dbReference type="Proteomes" id="UP001652431">
    <property type="component" value="Unassembled WGS sequence"/>
</dbReference>
<proteinExistence type="predicted"/>
<reference evidence="1 2" key="1">
    <citation type="journal article" date="2021" name="ISME Commun">
        <title>Automated analysis of genomic sequences facilitates high-throughput and comprehensive description of bacteria.</title>
        <authorList>
            <person name="Hitch T.C.A."/>
        </authorList>
    </citation>
    <scope>NUCLEOTIDE SEQUENCE [LARGE SCALE GENOMIC DNA]</scope>
    <source>
        <strain evidence="1 2">Sanger_03</strain>
    </source>
</reference>
<protein>
    <recommendedName>
        <fullName evidence="3">Four helix bundle protein</fullName>
    </recommendedName>
</protein>
<dbReference type="RefSeq" id="WP_158368273.1">
    <property type="nucleotide sequence ID" value="NZ_JAOQJU010000002.1"/>
</dbReference>